<dbReference type="Gene3D" id="3.90.1570.30">
    <property type="match status" value="1"/>
</dbReference>
<dbReference type="HOGENOM" id="CLU_045501_0_0_9"/>
<dbReference type="GO" id="GO:0005524">
    <property type="term" value="F:ATP binding"/>
    <property type="evidence" value="ECO:0007669"/>
    <property type="project" value="UniProtKB-KW"/>
</dbReference>
<proteinExistence type="predicted"/>
<dbReference type="AlphaFoldDB" id="A0A060M6E0"/>
<evidence type="ECO:0000256" key="1">
    <source>
        <dbReference type="SAM" id="Coils"/>
    </source>
</evidence>
<keyword evidence="1" id="KW-0175">Coiled coil</keyword>
<dbReference type="InterPro" id="IPR007409">
    <property type="entry name" value="Restrct_endonuc_type1_HsdR_N"/>
</dbReference>
<dbReference type="Pfam" id="PF04313">
    <property type="entry name" value="HSDR_N"/>
    <property type="match status" value="1"/>
</dbReference>
<organism evidence="3 4">
    <name type="scientific">Shouchella lehensis G1</name>
    <dbReference type="NCBI Taxonomy" id="1246626"/>
    <lineage>
        <taxon>Bacteria</taxon>
        <taxon>Bacillati</taxon>
        <taxon>Bacillota</taxon>
        <taxon>Bacilli</taxon>
        <taxon>Bacillales</taxon>
        <taxon>Bacillaceae</taxon>
        <taxon>Shouchella</taxon>
    </lineage>
</organism>
<evidence type="ECO:0000313" key="4">
    <source>
        <dbReference type="Proteomes" id="UP000027142"/>
    </source>
</evidence>
<accession>A0A060M6E0</accession>
<dbReference type="Proteomes" id="UP000027142">
    <property type="component" value="Chromosome"/>
</dbReference>
<dbReference type="GO" id="GO:0009035">
    <property type="term" value="F:type I site-specific deoxyribonuclease activity"/>
    <property type="evidence" value="ECO:0007669"/>
    <property type="project" value="UniProtKB-EC"/>
</dbReference>
<reference evidence="3 4" key="1">
    <citation type="journal article" date="2014" name="Gene">
        <title>A comparative genomic analysis of the alkalitolerant soil bacterium Bacillus lehensis G1.</title>
        <authorList>
            <person name="Noor Y.M."/>
            <person name="Samsulrizal N.H."/>
            <person name="Jema'on N.A."/>
            <person name="Low K.O."/>
            <person name="Ramli A.N."/>
            <person name="Alias N.I."/>
            <person name="Damis S.I."/>
            <person name="Fuzi S.F."/>
            <person name="Isa M.N."/>
            <person name="Murad A.M."/>
            <person name="Raih M.F."/>
            <person name="Bakar F.D."/>
            <person name="Najimudin N."/>
            <person name="Mahadi N.M."/>
            <person name="Illias R.M."/>
        </authorList>
    </citation>
    <scope>NUCLEOTIDE SEQUENCE [LARGE SCALE GENOMIC DNA]</scope>
    <source>
        <strain evidence="3 4">G1</strain>
    </source>
</reference>
<dbReference type="GO" id="GO:0009307">
    <property type="term" value="P:DNA restriction-modification system"/>
    <property type="evidence" value="ECO:0007669"/>
    <property type="project" value="UniProtKB-KW"/>
</dbReference>
<dbReference type="RefSeq" id="WP_038483734.1">
    <property type="nucleotide sequence ID" value="NZ_CP003923.1"/>
</dbReference>
<dbReference type="PATRIC" id="fig|1246626.3.peg.3555"/>
<dbReference type="GO" id="GO:0003677">
    <property type="term" value="F:DNA binding"/>
    <property type="evidence" value="ECO:0007669"/>
    <property type="project" value="UniProtKB-KW"/>
</dbReference>
<dbReference type="eggNOG" id="COG4748">
    <property type="taxonomic scope" value="Bacteria"/>
</dbReference>
<feature type="coiled-coil region" evidence="1">
    <location>
        <begin position="1"/>
        <end position="28"/>
    </location>
</feature>
<evidence type="ECO:0000259" key="2">
    <source>
        <dbReference type="Pfam" id="PF04313"/>
    </source>
</evidence>
<dbReference type="InterPro" id="IPR017035">
    <property type="entry name" value="UCP035009_HsdR_All3000-type"/>
</dbReference>
<dbReference type="KEGG" id="ble:BleG1_3566"/>
<dbReference type="OrthoDB" id="9148007at2"/>
<feature type="domain" description="Restriction endonuclease type I HsdR N-terminal" evidence="2">
    <location>
        <begin position="63"/>
        <end position="127"/>
    </location>
</feature>
<name>A0A060M6E0_9BACI</name>
<keyword evidence="4" id="KW-1185">Reference proteome</keyword>
<dbReference type="PIRSF" id="PIRSF035009">
    <property type="entry name" value="UCP035009_HSDR_N"/>
    <property type="match status" value="1"/>
</dbReference>
<sequence length="357" mass="41538">MEAFIDKIKNLSKRMSTLKDNITTEEATKTSIIMPFFQTLGYDVFNPEEFLPEFIADVGIKKGEKVDFAIMSEGKPLILIEAKSITEALQNHDSQLFRYFGTTSAKFAILTNGISYRFYTDLDEQNKMDSVPFFEFNLAELKESSLSELAKFRKGSFDLDKIFDTASDLKYSNKIKELFDEWWEHPSEEFTSFIVSQVYNGRKTKTVLDNFEVIVKKSFKQYINELVNEKINAALKSTSTPQEQEEPQTLEELPVITEPEIVTTEEEIEGYAIAKMLLKETIDDERVYYRDNKSYFNILLDNSIRKWVCRLYLNGSNKMVQFNDEERTTASLEKISDLENYKEKLIEVVDRFLIKNA</sequence>
<dbReference type="STRING" id="1246626.BleG1_3566"/>
<protein>
    <recommendedName>
        <fullName evidence="2">Restriction endonuclease type I HsdR N-terminal domain-containing protein</fullName>
    </recommendedName>
</protein>
<dbReference type="EMBL" id="CP003923">
    <property type="protein sequence ID" value="AIC96113.1"/>
    <property type="molecule type" value="Genomic_DNA"/>
</dbReference>
<gene>
    <name evidence="3" type="ORF">BleG1_3566</name>
</gene>
<evidence type="ECO:0000313" key="3">
    <source>
        <dbReference type="EMBL" id="AIC96113.1"/>
    </source>
</evidence>